<organism evidence="3">
    <name type="scientific">marine metagenome</name>
    <dbReference type="NCBI Taxonomy" id="408172"/>
    <lineage>
        <taxon>unclassified sequences</taxon>
        <taxon>metagenomes</taxon>
        <taxon>ecological metagenomes</taxon>
    </lineage>
</organism>
<keyword evidence="1" id="KW-0472">Membrane</keyword>
<evidence type="ECO:0000256" key="1">
    <source>
        <dbReference type="SAM" id="Phobius"/>
    </source>
</evidence>
<name>A0A382KWE3_9ZZZZ</name>
<dbReference type="EMBL" id="UINC01083185">
    <property type="protein sequence ID" value="SVC28649.1"/>
    <property type="molecule type" value="Genomic_DNA"/>
</dbReference>
<dbReference type="AlphaFoldDB" id="A0A382KWE3"/>
<feature type="domain" description="DUF2914" evidence="2">
    <location>
        <begin position="176"/>
        <end position="236"/>
    </location>
</feature>
<proteinExistence type="predicted"/>
<reference evidence="3" key="1">
    <citation type="submission" date="2018-05" db="EMBL/GenBank/DDBJ databases">
        <authorList>
            <person name="Lanie J.A."/>
            <person name="Ng W.-L."/>
            <person name="Kazmierczak K.M."/>
            <person name="Andrzejewski T.M."/>
            <person name="Davidsen T.M."/>
            <person name="Wayne K.J."/>
            <person name="Tettelin H."/>
            <person name="Glass J.I."/>
            <person name="Rusch D."/>
            <person name="Podicherti R."/>
            <person name="Tsui H.-C.T."/>
            <person name="Winkler M.E."/>
        </authorList>
    </citation>
    <scope>NUCLEOTIDE SEQUENCE</scope>
</reference>
<evidence type="ECO:0000259" key="2">
    <source>
        <dbReference type="Pfam" id="PF11141"/>
    </source>
</evidence>
<dbReference type="InterPro" id="IPR022606">
    <property type="entry name" value="DUF2914"/>
</dbReference>
<accession>A0A382KWE3</accession>
<sequence>MLSFNISILLFTVVIILTAVYFKIYRIATVVGINYIILTGILFFSSKTEKKTVQNVENIESNKTHVTPDGIDTTVSITDTIVNLLHSNEYMIASTQLLEREITFGDSVQYNAVDTSSNQIVEDNITEFLEIRNIKICREINVEQRKPIDVDTIFTINGMRTLFCFTGLRNTNSNIQTISHIWEYHGRVKAKIEMEVSPSPFWRCWSRKRITENHKGNWRVKILNHEGDLIGEKSFIVN</sequence>
<protein>
    <recommendedName>
        <fullName evidence="2">DUF2914 domain-containing protein</fullName>
    </recommendedName>
</protein>
<feature type="transmembrane region" description="Helical" evidence="1">
    <location>
        <begin position="27"/>
        <end position="45"/>
    </location>
</feature>
<dbReference type="Pfam" id="PF11141">
    <property type="entry name" value="DUF2914"/>
    <property type="match status" value="1"/>
</dbReference>
<keyword evidence="1" id="KW-1133">Transmembrane helix</keyword>
<keyword evidence="1" id="KW-0812">Transmembrane</keyword>
<gene>
    <name evidence="3" type="ORF">METZ01_LOCUS281503</name>
</gene>
<feature type="transmembrane region" description="Helical" evidence="1">
    <location>
        <begin position="6"/>
        <end position="22"/>
    </location>
</feature>
<evidence type="ECO:0000313" key="3">
    <source>
        <dbReference type="EMBL" id="SVC28649.1"/>
    </source>
</evidence>